<feature type="transmembrane region" description="Helical" evidence="2">
    <location>
        <begin position="214"/>
        <end position="237"/>
    </location>
</feature>
<dbReference type="OrthoDB" id="4390553at2759"/>
<feature type="region of interest" description="Disordered" evidence="1">
    <location>
        <begin position="147"/>
        <end position="210"/>
    </location>
</feature>
<evidence type="ECO:0000256" key="1">
    <source>
        <dbReference type="SAM" id="MobiDB-lite"/>
    </source>
</evidence>
<feature type="signal peptide" evidence="3">
    <location>
        <begin position="1"/>
        <end position="24"/>
    </location>
</feature>
<dbReference type="PANTHER" id="PTHR16861">
    <property type="entry name" value="GLYCOPROTEIN 38"/>
    <property type="match status" value="1"/>
</dbReference>
<dbReference type="AlphaFoldDB" id="A0A8H4JFH9"/>
<sequence>MDQFYLILISLLLFLQTQVITVQCDSIIGYTVSDGTTETFSCPSPASFRTTYTFFDDPDTYAHCDWFTSEAGSSFEWRVGTYCDGNTALFTHWTESGPGYSSSMICDGDCVAVRLYDYHDELEGLRWLVSCNDSIGVPTSISTLFLENPTDWETETETTTTTSESSTAEAISTSSTEIETSSSATFPSRTSEPEETESPSDGGTKGGHGPSRGVIAGAVVGSIASVAFIVGVVILAFRMGRRSRGDTEGPGGGFRDPLRSIPMPTAASHLPEPKPAVPVVQPGCFCLSVDGSYLSGTSAGWVNKILAPRHAYLLRQGLAKPLPDNEVLIALNSFCIWPSRLILPKTVLHLNILFVYLKYPAIQNLIANTSSEPQIRVTCQLIMGSLWGETHTHSDTPYHQLWLLDGGFKRDSFVYYGSWEEDNSIVYRITTNTATVSKFFATFTPIKANYVLLKVQLPTPAAAYNQLKANAPQAMLPPDDFKSALGDKNFITAQPWGGFKGSEIREFVRANESKILIEKREYNTMRVYTIVWAPNGDKCRLEGMNKFIWKVIGGELNVDNWTNFMRLAVSVTVGGPN</sequence>
<feature type="chain" id="PRO_5034401030" evidence="3">
    <location>
        <begin position="25"/>
        <end position="577"/>
    </location>
</feature>
<proteinExistence type="predicted"/>
<dbReference type="Proteomes" id="UP000536711">
    <property type="component" value="Unassembled WGS sequence"/>
</dbReference>
<dbReference type="PANTHER" id="PTHR16861:SF4">
    <property type="entry name" value="SH3 DOMAIN PROTEIN (AFU_ORTHOLOGUE AFUA_1G13610)"/>
    <property type="match status" value="1"/>
</dbReference>
<keyword evidence="3" id="KW-0732">Signal</keyword>
<feature type="region of interest" description="Disordered" evidence="1">
    <location>
        <begin position="242"/>
        <end position="267"/>
    </location>
</feature>
<accession>A0A8H4JFH9</accession>
<reference evidence="4 5" key="1">
    <citation type="submission" date="2020-01" db="EMBL/GenBank/DDBJ databases">
        <title>Identification and distribution of gene clusters putatively required for synthesis of sphingolipid metabolism inhibitors in phylogenetically diverse species of the filamentous fungus Fusarium.</title>
        <authorList>
            <person name="Kim H.-S."/>
            <person name="Busman M."/>
            <person name="Brown D.W."/>
            <person name="Divon H."/>
            <person name="Uhlig S."/>
            <person name="Proctor R.H."/>
        </authorList>
    </citation>
    <scope>NUCLEOTIDE SEQUENCE [LARGE SCALE GENOMIC DNA]</scope>
    <source>
        <strain evidence="4 5">NRRL 13308</strain>
    </source>
</reference>
<evidence type="ECO:0000256" key="3">
    <source>
        <dbReference type="SAM" id="SignalP"/>
    </source>
</evidence>
<comment type="caution">
    <text evidence="4">The sequence shown here is derived from an EMBL/GenBank/DDBJ whole genome shotgun (WGS) entry which is preliminary data.</text>
</comment>
<organism evidence="4 5">
    <name type="scientific">Fusarium acutatum</name>
    <dbReference type="NCBI Taxonomy" id="78861"/>
    <lineage>
        <taxon>Eukaryota</taxon>
        <taxon>Fungi</taxon>
        <taxon>Dikarya</taxon>
        <taxon>Ascomycota</taxon>
        <taxon>Pezizomycotina</taxon>
        <taxon>Sordariomycetes</taxon>
        <taxon>Hypocreomycetidae</taxon>
        <taxon>Hypocreales</taxon>
        <taxon>Nectriaceae</taxon>
        <taxon>Fusarium</taxon>
        <taxon>Fusarium fujikuroi species complex</taxon>
    </lineage>
</organism>
<keyword evidence="2" id="KW-1133">Transmembrane helix</keyword>
<dbReference type="EMBL" id="JAADJF010000393">
    <property type="protein sequence ID" value="KAF4418935.1"/>
    <property type="molecule type" value="Genomic_DNA"/>
</dbReference>
<keyword evidence="2" id="KW-0812">Transmembrane</keyword>
<keyword evidence="2" id="KW-0472">Membrane</keyword>
<evidence type="ECO:0000256" key="2">
    <source>
        <dbReference type="SAM" id="Phobius"/>
    </source>
</evidence>
<evidence type="ECO:0000313" key="4">
    <source>
        <dbReference type="EMBL" id="KAF4418935.1"/>
    </source>
</evidence>
<feature type="compositionally biased region" description="Low complexity" evidence="1">
    <location>
        <begin position="157"/>
        <end position="190"/>
    </location>
</feature>
<name>A0A8H4JFH9_9HYPO</name>
<protein>
    <submittedName>
        <fullName evidence="4">Uncharacterized protein</fullName>
    </submittedName>
</protein>
<gene>
    <name evidence="4" type="ORF">FACUT_11656</name>
</gene>
<evidence type="ECO:0000313" key="5">
    <source>
        <dbReference type="Proteomes" id="UP000536711"/>
    </source>
</evidence>
<keyword evidence="5" id="KW-1185">Reference proteome</keyword>